<evidence type="ECO:0000256" key="1">
    <source>
        <dbReference type="SAM" id="MobiDB-lite"/>
    </source>
</evidence>
<name>A0A919N1K5_9ACTN</name>
<dbReference type="InterPro" id="IPR027417">
    <property type="entry name" value="P-loop_NTPase"/>
</dbReference>
<reference evidence="2" key="1">
    <citation type="submission" date="2021-01" db="EMBL/GenBank/DDBJ databases">
        <title>Whole genome shotgun sequence of Actinoplanes rishiriensis NBRC 108556.</title>
        <authorList>
            <person name="Komaki H."/>
            <person name="Tamura T."/>
        </authorList>
    </citation>
    <scope>NUCLEOTIDE SEQUENCE</scope>
    <source>
        <strain evidence="2">NBRC 108556</strain>
    </source>
</reference>
<comment type="caution">
    <text evidence="2">The sequence shown here is derived from an EMBL/GenBank/DDBJ whole genome shotgun (WGS) entry which is preliminary data.</text>
</comment>
<dbReference type="Proteomes" id="UP000636960">
    <property type="component" value="Unassembled WGS sequence"/>
</dbReference>
<dbReference type="AlphaFoldDB" id="A0A919N1K5"/>
<gene>
    <name evidence="2" type="ORF">Ari01nite_46270</name>
</gene>
<dbReference type="SUPFAM" id="SSF52540">
    <property type="entry name" value="P-loop containing nucleoside triphosphate hydrolases"/>
    <property type="match status" value="1"/>
</dbReference>
<organism evidence="2 3">
    <name type="scientific">Paractinoplanes rishiriensis</name>
    <dbReference type="NCBI Taxonomy" id="1050105"/>
    <lineage>
        <taxon>Bacteria</taxon>
        <taxon>Bacillati</taxon>
        <taxon>Actinomycetota</taxon>
        <taxon>Actinomycetes</taxon>
        <taxon>Micromonosporales</taxon>
        <taxon>Micromonosporaceae</taxon>
        <taxon>Paractinoplanes</taxon>
    </lineage>
</organism>
<evidence type="ECO:0008006" key="4">
    <source>
        <dbReference type="Google" id="ProtNLM"/>
    </source>
</evidence>
<evidence type="ECO:0000313" key="3">
    <source>
        <dbReference type="Proteomes" id="UP000636960"/>
    </source>
</evidence>
<accession>A0A919N1K5</accession>
<dbReference type="RefSeq" id="WP_239162941.1">
    <property type="nucleotide sequence ID" value="NZ_BOMV01000055.1"/>
</dbReference>
<protein>
    <recommendedName>
        <fullName evidence="4">NB-ARC domain-containing protein</fullName>
    </recommendedName>
</protein>
<keyword evidence="3" id="KW-1185">Reference proteome</keyword>
<dbReference type="EMBL" id="BOMV01000055">
    <property type="protein sequence ID" value="GIE97162.1"/>
    <property type="molecule type" value="Genomic_DNA"/>
</dbReference>
<dbReference type="Gene3D" id="3.40.50.300">
    <property type="entry name" value="P-loop containing nucleotide triphosphate hydrolases"/>
    <property type="match status" value="1"/>
</dbReference>
<evidence type="ECO:0000313" key="2">
    <source>
        <dbReference type="EMBL" id="GIE97162.1"/>
    </source>
</evidence>
<proteinExistence type="predicted"/>
<sequence length="293" mass="31316">MTTSAEILAARPDPGQARCLDDAIERLRLLKVWAGDPSYRAIKDRVNGARTAAGRPANELTHKATVASCFRPGRRRLDTDLVLAVVEALEPDAGYVERWRQALRVIGAEIEAASQVRVQDALPDVLPGFIGRTTELDKLRAVLRHPGPAGAAAVISAIEGMAGVGKSQFAIHAGHQLVREGVVDRVLFVNLRGFHPDPAQPPADPYAVLEGFLRLLGVPAHRIPHDLTARSAAFSDRLAGTRALIVLANAATAEQVRPLLPAAPGCLTLVTKPPQPRRPAADGPVHPQRVHPG</sequence>
<feature type="region of interest" description="Disordered" evidence="1">
    <location>
        <begin position="272"/>
        <end position="293"/>
    </location>
</feature>